<dbReference type="AlphaFoldDB" id="A0A5C8K9P7"/>
<dbReference type="Proteomes" id="UP000321926">
    <property type="component" value="Unassembled WGS sequence"/>
</dbReference>
<accession>A0A5C8K9P7</accession>
<gene>
    <name evidence="1" type="ORF">FVR03_03780</name>
</gene>
<dbReference type="InterPro" id="IPR037079">
    <property type="entry name" value="AF2212/PG0164-like_sf"/>
</dbReference>
<comment type="caution">
    <text evidence="1">The sequence shown here is derived from an EMBL/GenBank/DDBJ whole genome shotgun (WGS) entry which is preliminary data.</text>
</comment>
<sequence length="166" mass="18741">MQEPLTDKAYQLEKFSGKGGWTYIAFPEITQDKKAYFGLVKVNGTLDAYELKSASLMPMGNGKVFLPVKAEIRKKIGKEAGDWVHVTLYAENSPEKVREELLLCLQDEPAAYQTFVNYAQAEQQACVDWIFAAKTDDMKVARIVQTIDRLLYAKGRTLADKKHLST</sequence>
<dbReference type="RefSeq" id="WP_147920434.1">
    <property type="nucleotide sequence ID" value="NZ_VRTY01000009.1"/>
</dbReference>
<dbReference type="EMBL" id="VRTY01000009">
    <property type="protein sequence ID" value="TXK51339.1"/>
    <property type="molecule type" value="Genomic_DNA"/>
</dbReference>
<dbReference type="SUPFAM" id="SSF141694">
    <property type="entry name" value="AF2212/PG0164-like"/>
    <property type="match status" value="1"/>
</dbReference>
<protein>
    <submittedName>
        <fullName evidence="1">DUF1905 domain-containing protein</fullName>
    </submittedName>
</protein>
<organism evidence="1 2">
    <name type="scientific">Pontibacter qinzhouensis</name>
    <dbReference type="NCBI Taxonomy" id="2603253"/>
    <lineage>
        <taxon>Bacteria</taxon>
        <taxon>Pseudomonadati</taxon>
        <taxon>Bacteroidota</taxon>
        <taxon>Cytophagia</taxon>
        <taxon>Cytophagales</taxon>
        <taxon>Hymenobacteraceae</taxon>
        <taxon>Pontibacter</taxon>
    </lineage>
</organism>
<evidence type="ECO:0000313" key="1">
    <source>
        <dbReference type="EMBL" id="TXK51339.1"/>
    </source>
</evidence>
<evidence type="ECO:0000313" key="2">
    <source>
        <dbReference type="Proteomes" id="UP000321926"/>
    </source>
</evidence>
<dbReference type="OrthoDB" id="8246703at2"/>
<name>A0A5C8K9P7_9BACT</name>
<dbReference type="Pfam" id="PF08922">
    <property type="entry name" value="DUF1905"/>
    <property type="match status" value="1"/>
</dbReference>
<dbReference type="Pfam" id="PF13376">
    <property type="entry name" value="OmdA"/>
    <property type="match status" value="1"/>
</dbReference>
<reference evidence="1 2" key="1">
    <citation type="submission" date="2019-08" db="EMBL/GenBank/DDBJ databases">
        <authorList>
            <person name="Shi S."/>
        </authorList>
    </citation>
    <scope>NUCLEOTIDE SEQUENCE [LARGE SCALE GENOMIC DNA]</scope>
    <source>
        <strain evidence="1 2">GY10130</strain>
    </source>
</reference>
<dbReference type="Gene3D" id="2.40.30.100">
    <property type="entry name" value="AF2212/PG0164-like"/>
    <property type="match status" value="1"/>
</dbReference>
<dbReference type="InterPro" id="IPR015018">
    <property type="entry name" value="DUF1905"/>
</dbReference>
<keyword evidence="2" id="KW-1185">Reference proteome</keyword>
<proteinExistence type="predicted"/>